<feature type="coiled-coil region" evidence="2">
    <location>
        <begin position="157"/>
        <end position="254"/>
    </location>
</feature>
<proteinExistence type="predicted"/>
<evidence type="ECO:0000256" key="2">
    <source>
        <dbReference type="SAM" id="Coils"/>
    </source>
</evidence>
<dbReference type="GO" id="GO:0004222">
    <property type="term" value="F:metalloendopeptidase activity"/>
    <property type="evidence" value="ECO:0007669"/>
    <property type="project" value="TreeGrafter"/>
</dbReference>
<dbReference type="Gene3D" id="2.70.70.10">
    <property type="entry name" value="Glucose Permease (Domain IIA)"/>
    <property type="match status" value="1"/>
</dbReference>
<evidence type="ECO:0000313" key="5">
    <source>
        <dbReference type="EMBL" id="OGJ99887.1"/>
    </source>
</evidence>
<organism evidence="5 6">
    <name type="scientific">Candidatus Raymondbacteria bacterium RIFOXYD12_FULL_49_13</name>
    <dbReference type="NCBI Taxonomy" id="1817890"/>
    <lineage>
        <taxon>Bacteria</taxon>
        <taxon>Raymondiibacteriota</taxon>
    </lineage>
</organism>
<accession>A0A1F7EZT4</accession>
<dbReference type="EMBL" id="MFYX01000157">
    <property type="protein sequence ID" value="OGJ99887.1"/>
    <property type="molecule type" value="Genomic_DNA"/>
</dbReference>
<comment type="caution">
    <text evidence="5">The sequence shown here is derived from an EMBL/GenBank/DDBJ whole genome shotgun (WGS) entry which is preliminary data.</text>
</comment>
<evidence type="ECO:0000259" key="3">
    <source>
        <dbReference type="Pfam" id="PF01551"/>
    </source>
</evidence>
<dbReference type="Proteomes" id="UP000179243">
    <property type="component" value="Unassembled WGS sequence"/>
</dbReference>
<dbReference type="PANTHER" id="PTHR21666:SF289">
    <property type="entry name" value="L-ALA--D-GLU ENDOPEPTIDASE"/>
    <property type="match status" value="1"/>
</dbReference>
<keyword evidence="1" id="KW-0732">Signal</keyword>
<dbReference type="PANTHER" id="PTHR21666">
    <property type="entry name" value="PEPTIDASE-RELATED"/>
    <property type="match status" value="1"/>
</dbReference>
<feature type="coiled-coil region" evidence="2">
    <location>
        <begin position="20"/>
        <end position="54"/>
    </location>
</feature>
<dbReference type="AlphaFoldDB" id="A0A1F7EZT4"/>
<dbReference type="Pfam" id="PF24568">
    <property type="entry name" value="CC_PcsB"/>
    <property type="match status" value="1"/>
</dbReference>
<reference evidence="5 6" key="1">
    <citation type="journal article" date="2016" name="Nat. Commun.">
        <title>Thousands of microbial genomes shed light on interconnected biogeochemical processes in an aquifer system.</title>
        <authorList>
            <person name="Anantharaman K."/>
            <person name="Brown C.T."/>
            <person name="Hug L.A."/>
            <person name="Sharon I."/>
            <person name="Castelle C.J."/>
            <person name="Probst A.J."/>
            <person name="Thomas B.C."/>
            <person name="Singh A."/>
            <person name="Wilkins M.J."/>
            <person name="Karaoz U."/>
            <person name="Brodie E.L."/>
            <person name="Williams K.H."/>
            <person name="Hubbard S.S."/>
            <person name="Banfield J.F."/>
        </authorList>
    </citation>
    <scope>NUCLEOTIDE SEQUENCE [LARGE SCALE GENOMIC DNA]</scope>
</reference>
<evidence type="ECO:0000256" key="1">
    <source>
        <dbReference type="ARBA" id="ARBA00022729"/>
    </source>
</evidence>
<dbReference type="SUPFAM" id="SSF51261">
    <property type="entry name" value="Duplicated hybrid motif"/>
    <property type="match status" value="1"/>
</dbReference>
<dbReference type="InterPro" id="IPR050570">
    <property type="entry name" value="Cell_wall_metabolism_enzyme"/>
</dbReference>
<dbReference type="CDD" id="cd12797">
    <property type="entry name" value="M23_peptidase"/>
    <property type="match status" value="1"/>
</dbReference>
<keyword evidence="2" id="KW-0175">Coiled coil</keyword>
<dbReference type="InterPro" id="IPR016047">
    <property type="entry name" value="M23ase_b-sheet_dom"/>
</dbReference>
<dbReference type="Gene3D" id="6.10.250.3150">
    <property type="match status" value="1"/>
</dbReference>
<dbReference type="InterPro" id="IPR011055">
    <property type="entry name" value="Dup_hybrid_motif"/>
</dbReference>
<feature type="domain" description="Peptidoglycan hydrolase PcsB coiled-coil" evidence="4">
    <location>
        <begin position="101"/>
        <end position="170"/>
    </location>
</feature>
<name>A0A1F7EZT4_UNCRA</name>
<feature type="domain" description="M23ase beta-sheet core" evidence="3">
    <location>
        <begin position="292"/>
        <end position="386"/>
    </location>
</feature>
<evidence type="ECO:0000313" key="6">
    <source>
        <dbReference type="Proteomes" id="UP000179243"/>
    </source>
</evidence>
<protein>
    <submittedName>
        <fullName evidence="5">Uncharacterized protein</fullName>
    </submittedName>
</protein>
<dbReference type="Pfam" id="PF01551">
    <property type="entry name" value="Peptidase_M23"/>
    <property type="match status" value="1"/>
</dbReference>
<evidence type="ECO:0000259" key="4">
    <source>
        <dbReference type="Pfam" id="PF24568"/>
    </source>
</evidence>
<gene>
    <name evidence="5" type="ORF">A2519_00060</name>
</gene>
<sequence length="393" mass="44948">MRLLFIAFMFFPFAVHPGTVKEYVSEIEQHQLELNEIKQRLQKNRSEVKKLSSREANLVTKLKRIDENITLVNNYIKKLTETEKAVSLDIDSIKADLKTTSTSLADKKEMLRQRVRNIYIKGRYDHLDIVLGSNSFTGFLKRNSFFKRIADNDRALIDRIFDQKRRIEDKKRQLERRFNEVHALKEEKGKEQQLFSSQKKKRTTLLKEVTGKKQTYIELARELEEKQREMNSIIEVLEAARKKALADEARARRQPKGKDLAGLQGRLPWPVEGKIIKKFGTNVHPVYKTKTINNGIDIKASEGEQVTTVAEGEVMYIGQIGGFGNFLIVGHGGGYYSLYANLASIAVKKGDTVTMGGTIGIAGDTGSFEGTKLHFELRKERQVLDPTKWLSKK</sequence>
<dbReference type="InterPro" id="IPR057309">
    <property type="entry name" value="PcsB_CC"/>
</dbReference>